<dbReference type="InterPro" id="IPR001434">
    <property type="entry name" value="OmcB-like_DUF11"/>
</dbReference>
<feature type="region of interest" description="Disordered" evidence="1">
    <location>
        <begin position="885"/>
        <end position="946"/>
    </location>
</feature>
<keyword evidence="2" id="KW-0472">Membrane</keyword>
<dbReference type="OrthoDB" id="134475at2"/>
<feature type="region of interest" description="Disordered" evidence="1">
    <location>
        <begin position="732"/>
        <end position="755"/>
    </location>
</feature>
<evidence type="ECO:0000313" key="4">
    <source>
        <dbReference type="EMBL" id="KAA2258051.1"/>
    </source>
</evidence>
<dbReference type="EMBL" id="VUOB01000042">
    <property type="protein sequence ID" value="KAA2258051.1"/>
    <property type="molecule type" value="Genomic_DNA"/>
</dbReference>
<keyword evidence="5" id="KW-1185">Reference proteome</keyword>
<dbReference type="AlphaFoldDB" id="A0A5B2X4K6"/>
<evidence type="ECO:0000256" key="1">
    <source>
        <dbReference type="SAM" id="MobiDB-lite"/>
    </source>
</evidence>
<feature type="region of interest" description="Disordered" evidence="1">
    <location>
        <begin position="629"/>
        <end position="649"/>
    </location>
</feature>
<feature type="region of interest" description="Disordered" evidence="1">
    <location>
        <begin position="675"/>
        <end position="695"/>
    </location>
</feature>
<feature type="compositionally biased region" description="Low complexity" evidence="1">
    <location>
        <begin position="915"/>
        <end position="932"/>
    </location>
</feature>
<accession>A0A5B2X4K6</accession>
<comment type="caution">
    <text evidence="4">The sequence shown here is derived from an EMBL/GenBank/DDBJ whole genome shotgun (WGS) entry which is preliminary data.</text>
</comment>
<dbReference type="Proteomes" id="UP000323454">
    <property type="component" value="Unassembled WGS sequence"/>
</dbReference>
<proteinExistence type="predicted"/>
<evidence type="ECO:0000313" key="5">
    <source>
        <dbReference type="Proteomes" id="UP000323454"/>
    </source>
</evidence>
<reference evidence="4 5" key="1">
    <citation type="submission" date="2019-09" db="EMBL/GenBank/DDBJ databases">
        <title>Goodfellowia gen. nov., a new genus of the Pseudonocardineae related to Actinoalloteichus, containing Goodfellowia coeruleoviolacea gen. nov., comb. nov. gen. nov., comb. nov.</title>
        <authorList>
            <person name="Labeda D."/>
        </authorList>
    </citation>
    <scope>NUCLEOTIDE SEQUENCE [LARGE SCALE GENOMIC DNA]</scope>
    <source>
        <strain evidence="4 5">AN110305</strain>
    </source>
</reference>
<name>A0A5B2X4K6_9PSEU</name>
<keyword evidence="2" id="KW-1133">Transmembrane helix</keyword>
<sequence length="981" mass="102363">MRRSSHWIRFSTAMLVVAYCILSGGVAPPLASADPRLSVRLEPAANQVSAGDNLTYDAFLQCSIPGDCQNVQVRFTPPPGMSGPGEIVRPLPPGVTNVVVEPDGTVVVTYDHVGVGESSQVSVTWPTANYYTKPGEQPVTMTATTDNGDGTPSTDNASIDVVAKPKPTIRKDGPARATLGSDVTYRVFAQHDGSSTGMLALENARMVDTLPPGVEFVSATPPGVTYDPATRTLTWPIDTNPDRPGNQFDGSQQLQYSITVKVTDPALVGTSIVNHARIDGTPFGGGDDRTWATDDASTEIITGGGESGFQGSKRARDTGVAHGQLTYFDIYAQNTGHTTADVVITDPMPAGLDATEASLGDQATGQPLTGAATVLVSYADGSTRTVNWPADSSGGRVDVTKAGTRVTKLVVTVPGTVPSGGVTMTVTGRANINELGDLTTDDKGNKIGRFTNCATIEATFPTGPPYTENSCATVQVSERSSAPSLDKSTNGAPVGPGNALTWTVGFTNDSAYTDASPLTPKFYDLLPPELTYVAGSWKLAAGQPDFCPTGDKYAVRVEPNYLDGRAALVAVAADGATIPARNSRCAYTFETTVNPGTASGTYGGDPANPLTYKGNVAYLYDKSATTYPDSYGKRTPDGRDVDKNGNTTEGVASATGNFAVASSSALSVSKEVKGDSDADFLPSAETPGNADKVGRSTVSGTVDYRVKLGNLGNTPLTKLVAYDLLPSPEAPGVTDGRYGDNSKNPSVWRPTLTGPIGTGGAPVTITYSTKVDPCRPEMDNTAAHTAPFYCGGVVDPTFLPAAQVTDWSAIRAVRFDFGAHVFTGGQTFAFTWSMKVPDRLPGGAAFVGGERTWNRIAVQGDRVNQSTGDTTPLLATEAPWVVDSVLPPPVPPTTTPPTPPPTTTPPTTVPPTTVPPVTGTTEPPAVTTAVTTEPPPGEPDYEQPPGEDLAWTGVSVVGLLCLAVALLIGGFVLVRRFRRRV</sequence>
<keyword evidence="2" id="KW-0812">Transmembrane</keyword>
<dbReference type="Pfam" id="PF01345">
    <property type="entry name" value="DUF11"/>
    <property type="match status" value="1"/>
</dbReference>
<feature type="compositionally biased region" description="Pro residues" evidence="1">
    <location>
        <begin position="886"/>
        <end position="914"/>
    </location>
</feature>
<feature type="compositionally biased region" description="Basic and acidic residues" evidence="1">
    <location>
        <begin position="631"/>
        <end position="643"/>
    </location>
</feature>
<dbReference type="RefSeq" id="WP_149852018.1">
    <property type="nucleotide sequence ID" value="NZ_VUOB01000042.1"/>
</dbReference>
<gene>
    <name evidence="4" type="ORF">F0L68_24010</name>
</gene>
<evidence type="ECO:0000259" key="3">
    <source>
        <dbReference type="Pfam" id="PF01345"/>
    </source>
</evidence>
<evidence type="ECO:0000256" key="2">
    <source>
        <dbReference type="SAM" id="Phobius"/>
    </source>
</evidence>
<protein>
    <recommendedName>
        <fullName evidence="3">DUF11 domain-containing protein</fullName>
    </recommendedName>
</protein>
<feature type="transmembrane region" description="Helical" evidence="2">
    <location>
        <begin position="949"/>
        <end position="974"/>
    </location>
</feature>
<organism evidence="4 5">
    <name type="scientific">Solihabitans fulvus</name>
    <dbReference type="NCBI Taxonomy" id="1892852"/>
    <lineage>
        <taxon>Bacteria</taxon>
        <taxon>Bacillati</taxon>
        <taxon>Actinomycetota</taxon>
        <taxon>Actinomycetes</taxon>
        <taxon>Pseudonocardiales</taxon>
        <taxon>Pseudonocardiaceae</taxon>
        <taxon>Solihabitans</taxon>
    </lineage>
</organism>
<feature type="domain" description="DUF11" evidence="3">
    <location>
        <begin position="175"/>
        <end position="281"/>
    </location>
</feature>
<reference evidence="4 5" key="2">
    <citation type="submission" date="2019-09" db="EMBL/GenBank/DDBJ databases">
        <authorList>
            <person name="Jin C."/>
        </authorList>
    </citation>
    <scope>NUCLEOTIDE SEQUENCE [LARGE SCALE GENOMIC DNA]</scope>
    <source>
        <strain evidence="4 5">AN110305</strain>
    </source>
</reference>